<evidence type="ECO:0000256" key="11">
    <source>
        <dbReference type="ARBA" id="ARBA00023136"/>
    </source>
</evidence>
<keyword evidence="7 12" id="KW-0931">ER-Golgi transport</keyword>
<keyword evidence="6 12" id="KW-0256">Endoplasmic reticulum</keyword>
<dbReference type="AlphaFoldDB" id="A0A0L8HKE2"/>
<dbReference type="InterPro" id="IPR041672">
    <property type="entry name" value="Bap31/Bap29_C"/>
</dbReference>
<evidence type="ECO:0000313" key="16">
    <source>
        <dbReference type="EMBL" id="KOF89701.1"/>
    </source>
</evidence>
<feature type="domain" description="Bap31/Bap29 cytoplasmic coiled-coil" evidence="15">
    <location>
        <begin position="188"/>
        <end position="240"/>
    </location>
</feature>
<evidence type="ECO:0000256" key="3">
    <source>
        <dbReference type="ARBA" id="ARBA00022448"/>
    </source>
</evidence>
<dbReference type="GO" id="GO:0070973">
    <property type="term" value="P:protein localization to endoplasmic reticulum exit site"/>
    <property type="evidence" value="ECO:0007669"/>
    <property type="project" value="UniProtKB-UniRule"/>
</dbReference>
<protein>
    <recommendedName>
        <fullName evidence="12">Endoplasmic reticulum transmembrane protein</fullName>
    </recommendedName>
</protein>
<feature type="domain" description="BAP29/BAP31 transmembrane" evidence="14">
    <location>
        <begin position="1"/>
        <end position="137"/>
    </location>
</feature>
<dbReference type="STRING" id="37653.A0A0L8HKE2"/>
<dbReference type="GO" id="GO:0006886">
    <property type="term" value="P:intracellular protein transport"/>
    <property type="evidence" value="ECO:0007669"/>
    <property type="project" value="UniProtKB-UniRule"/>
</dbReference>
<evidence type="ECO:0000256" key="8">
    <source>
        <dbReference type="ARBA" id="ARBA00022927"/>
    </source>
</evidence>
<feature type="coiled-coil region" evidence="13">
    <location>
        <begin position="168"/>
        <end position="230"/>
    </location>
</feature>
<gene>
    <name evidence="16" type="ORF">OCBIM_22012657mg</name>
</gene>
<keyword evidence="4 12" id="KW-0812">Transmembrane</keyword>
<evidence type="ECO:0000256" key="13">
    <source>
        <dbReference type="SAM" id="Coils"/>
    </source>
</evidence>
<dbReference type="FunFam" id="1.20.5.110:FF:000011">
    <property type="entry name" value="B-cell receptor-associated protein 29"/>
    <property type="match status" value="1"/>
</dbReference>
<dbReference type="Pfam" id="PF05529">
    <property type="entry name" value="Bap31"/>
    <property type="match status" value="1"/>
</dbReference>
<comment type="subcellular location">
    <subcellularLocation>
        <location evidence="1 12">Endoplasmic reticulum membrane</location>
        <topology evidence="1 12">Multi-pass membrane protein</topology>
    </subcellularLocation>
</comment>
<keyword evidence="5" id="KW-0053">Apoptosis</keyword>
<accession>A0A0L8HKE2</accession>
<evidence type="ECO:0000256" key="10">
    <source>
        <dbReference type="ARBA" id="ARBA00023054"/>
    </source>
</evidence>
<dbReference type="GO" id="GO:0005789">
    <property type="term" value="C:endoplasmic reticulum membrane"/>
    <property type="evidence" value="ECO:0007669"/>
    <property type="project" value="UniProtKB-SubCell"/>
</dbReference>
<dbReference type="GO" id="GO:0006915">
    <property type="term" value="P:apoptotic process"/>
    <property type="evidence" value="ECO:0007669"/>
    <property type="project" value="UniProtKB-KW"/>
</dbReference>
<dbReference type="OrthoDB" id="435607at2759"/>
<dbReference type="PANTHER" id="PTHR12701">
    <property type="entry name" value="BCR-ASSOCIATED PROTEIN, BAP"/>
    <property type="match status" value="1"/>
</dbReference>
<dbReference type="EMBL" id="KQ417923">
    <property type="protein sequence ID" value="KOF89701.1"/>
    <property type="molecule type" value="Genomic_DNA"/>
</dbReference>
<reference evidence="16" key="1">
    <citation type="submission" date="2015-07" db="EMBL/GenBank/DDBJ databases">
        <title>MeaNS - Measles Nucleotide Surveillance Program.</title>
        <authorList>
            <person name="Tran T."/>
            <person name="Druce J."/>
        </authorList>
    </citation>
    <scope>NUCLEOTIDE SEQUENCE</scope>
    <source>
        <strain evidence="16">UCB-OBI-ISO-001</strain>
        <tissue evidence="16">Gonad</tissue>
    </source>
</reference>
<evidence type="ECO:0000256" key="4">
    <source>
        <dbReference type="ARBA" id="ARBA00022692"/>
    </source>
</evidence>
<organism evidence="16">
    <name type="scientific">Octopus bimaculoides</name>
    <name type="common">California two-spotted octopus</name>
    <dbReference type="NCBI Taxonomy" id="37653"/>
    <lineage>
        <taxon>Eukaryota</taxon>
        <taxon>Metazoa</taxon>
        <taxon>Spiralia</taxon>
        <taxon>Lophotrochozoa</taxon>
        <taxon>Mollusca</taxon>
        <taxon>Cephalopoda</taxon>
        <taxon>Coleoidea</taxon>
        <taxon>Octopodiformes</taxon>
        <taxon>Octopoda</taxon>
        <taxon>Incirrata</taxon>
        <taxon>Octopodidae</taxon>
        <taxon>Octopus</taxon>
    </lineage>
</organism>
<evidence type="ECO:0000256" key="9">
    <source>
        <dbReference type="ARBA" id="ARBA00022989"/>
    </source>
</evidence>
<evidence type="ECO:0000259" key="14">
    <source>
        <dbReference type="Pfam" id="PF05529"/>
    </source>
</evidence>
<dbReference type="Pfam" id="PF18035">
    <property type="entry name" value="Bap31_Bap29_C"/>
    <property type="match status" value="1"/>
</dbReference>
<proteinExistence type="inferred from homology"/>
<keyword evidence="3 12" id="KW-0813">Transport</keyword>
<dbReference type="KEGG" id="obi:106870140"/>
<evidence type="ECO:0000256" key="2">
    <source>
        <dbReference type="ARBA" id="ARBA00007956"/>
    </source>
</evidence>
<evidence type="ECO:0000256" key="7">
    <source>
        <dbReference type="ARBA" id="ARBA00022892"/>
    </source>
</evidence>
<name>A0A0L8HKE2_OCTBM</name>
<evidence type="ECO:0000256" key="12">
    <source>
        <dbReference type="RuleBase" id="RU367026"/>
    </source>
</evidence>
<keyword evidence="10 13" id="KW-0175">Coiled coil</keyword>
<keyword evidence="11 12" id="KW-0472">Membrane</keyword>
<dbReference type="GO" id="GO:0006888">
    <property type="term" value="P:endoplasmic reticulum to Golgi vesicle-mediated transport"/>
    <property type="evidence" value="ECO:0007669"/>
    <property type="project" value="UniProtKB-UniRule"/>
</dbReference>
<evidence type="ECO:0000256" key="5">
    <source>
        <dbReference type="ARBA" id="ARBA00022703"/>
    </source>
</evidence>
<sequence>MGLQWTIIASFLYFEIGMVFLFLLPFISPLTWRKLFKSRLLSLISTYSYLYIRLLMLALAVAFVDSIWHLRKYNNAIDKLDTMTGVMPGVGQNQHLNLFRAQRNFYISGFSLFLWMVLNRLVKLITAQAQLQTDLEATHKQAMSATEAANRLINSSAPPGENLANSEKENAAKHLQALKAKLGTAEEELQNAKGELKQNQIDLMAMKSQSEATKREYDRLLEEYSVLQKKTEKDSNKKDD</sequence>
<dbReference type="Gene3D" id="1.20.5.110">
    <property type="match status" value="1"/>
</dbReference>
<dbReference type="InterPro" id="IPR008417">
    <property type="entry name" value="BAP29/BAP31"/>
</dbReference>
<evidence type="ECO:0000256" key="1">
    <source>
        <dbReference type="ARBA" id="ARBA00004477"/>
    </source>
</evidence>
<feature type="transmembrane region" description="Helical" evidence="12">
    <location>
        <begin position="40"/>
        <end position="64"/>
    </location>
</feature>
<comment type="function">
    <text evidence="12">May play a role in anterograde transport of membrane proteins from the endoplasmic reticulum to the Golgi.</text>
</comment>
<dbReference type="InterPro" id="IPR040463">
    <property type="entry name" value="BAP29/BAP31_N"/>
</dbReference>
<evidence type="ECO:0000259" key="15">
    <source>
        <dbReference type="Pfam" id="PF18035"/>
    </source>
</evidence>
<comment type="similarity">
    <text evidence="2 12">Belongs to the BCAP29/BCAP31 family.</text>
</comment>
<feature type="transmembrane region" description="Helical" evidence="12">
    <location>
        <begin position="105"/>
        <end position="122"/>
    </location>
</feature>
<evidence type="ECO:0000256" key="6">
    <source>
        <dbReference type="ARBA" id="ARBA00022824"/>
    </source>
</evidence>
<dbReference type="PANTHER" id="PTHR12701:SF20">
    <property type="entry name" value="ENDOPLASMIC RETICULUM TRANSMEMBRANE PROTEIN"/>
    <property type="match status" value="1"/>
</dbReference>
<keyword evidence="9 12" id="KW-1133">Transmembrane helix</keyword>
<keyword evidence="8 12" id="KW-0653">Protein transport</keyword>
<feature type="transmembrane region" description="Helical" evidence="12">
    <location>
        <begin position="6"/>
        <end position="28"/>
    </location>
</feature>
<dbReference type="OMA" id="CEGQKDK"/>